<reference evidence="1 2" key="1">
    <citation type="journal article" date="2020" name="bioRxiv">
        <title>Sequence and annotation of 42 cannabis genomes reveals extensive copy number variation in cannabinoid synthesis and pathogen resistance genes.</title>
        <authorList>
            <person name="Mckernan K.J."/>
            <person name="Helbert Y."/>
            <person name="Kane L.T."/>
            <person name="Ebling H."/>
            <person name="Zhang L."/>
            <person name="Liu B."/>
            <person name="Eaton Z."/>
            <person name="Mclaughlin S."/>
            <person name="Kingan S."/>
            <person name="Baybayan P."/>
            <person name="Concepcion G."/>
            <person name="Jordan M."/>
            <person name="Riva A."/>
            <person name="Barbazuk W."/>
            <person name="Harkins T."/>
        </authorList>
    </citation>
    <scope>NUCLEOTIDE SEQUENCE [LARGE SCALE GENOMIC DNA]</scope>
    <source>
        <strain evidence="2">cv. Jamaican Lion 4</strain>
        <tissue evidence="1">Leaf</tissue>
    </source>
</reference>
<protein>
    <submittedName>
        <fullName evidence="1">Uncharacterized protein</fullName>
    </submittedName>
</protein>
<gene>
    <name evidence="1" type="ORF">F8388_019943</name>
</gene>
<sequence length="66" mass="7942">MERKVMWLARRVRSWEIKLCLVCRACKMMEGVHDSYRQMHCLDKVDFDGFNLLICTENCDQNPYVI</sequence>
<proteinExistence type="predicted"/>
<dbReference type="AlphaFoldDB" id="A0A7J6H6N8"/>
<comment type="caution">
    <text evidence="1">The sequence shown here is derived from an EMBL/GenBank/DDBJ whole genome shotgun (WGS) entry which is preliminary data.</text>
</comment>
<dbReference type="EMBL" id="JAATIP010000029">
    <property type="protein sequence ID" value="KAF4390288.1"/>
    <property type="molecule type" value="Genomic_DNA"/>
</dbReference>
<dbReference type="Proteomes" id="UP000525078">
    <property type="component" value="Unassembled WGS sequence"/>
</dbReference>
<name>A0A7J6H6N8_CANSA</name>
<organism evidence="1 2">
    <name type="scientific">Cannabis sativa</name>
    <name type="common">Hemp</name>
    <name type="synonym">Marijuana</name>
    <dbReference type="NCBI Taxonomy" id="3483"/>
    <lineage>
        <taxon>Eukaryota</taxon>
        <taxon>Viridiplantae</taxon>
        <taxon>Streptophyta</taxon>
        <taxon>Embryophyta</taxon>
        <taxon>Tracheophyta</taxon>
        <taxon>Spermatophyta</taxon>
        <taxon>Magnoliopsida</taxon>
        <taxon>eudicotyledons</taxon>
        <taxon>Gunneridae</taxon>
        <taxon>Pentapetalae</taxon>
        <taxon>rosids</taxon>
        <taxon>fabids</taxon>
        <taxon>Rosales</taxon>
        <taxon>Cannabaceae</taxon>
        <taxon>Cannabis</taxon>
    </lineage>
</organism>
<evidence type="ECO:0000313" key="1">
    <source>
        <dbReference type="EMBL" id="KAF4390288.1"/>
    </source>
</evidence>
<evidence type="ECO:0000313" key="2">
    <source>
        <dbReference type="Proteomes" id="UP000525078"/>
    </source>
</evidence>
<accession>A0A7J6H6N8</accession>